<evidence type="ECO:0000256" key="3">
    <source>
        <dbReference type="ARBA" id="ARBA00023015"/>
    </source>
</evidence>
<keyword evidence="8" id="KW-1185">Reference proteome</keyword>
<dbReference type="SUPFAM" id="SSF52540">
    <property type="entry name" value="P-loop containing nucleoside triphosphate hydrolases"/>
    <property type="match status" value="1"/>
</dbReference>
<feature type="domain" description="Sigma-54 factor interaction" evidence="6">
    <location>
        <begin position="143"/>
        <end position="372"/>
    </location>
</feature>
<dbReference type="Gene3D" id="3.40.50.300">
    <property type="entry name" value="P-loop containing nucleotide triphosphate hydrolases"/>
    <property type="match status" value="1"/>
</dbReference>
<dbReference type="SMART" id="SM00091">
    <property type="entry name" value="PAS"/>
    <property type="match status" value="1"/>
</dbReference>
<dbReference type="Pfam" id="PF02954">
    <property type="entry name" value="HTH_8"/>
    <property type="match status" value="1"/>
</dbReference>
<dbReference type="SUPFAM" id="SSF55785">
    <property type="entry name" value="PYP-like sensor domain (PAS domain)"/>
    <property type="match status" value="1"/>
</dbReference>
<keyword evidence="1" id="KW-0547">Nucleotide-binding</keyword>
<evidence type="ECO:0000256" key="2">
    <source>
        <dbReference type="ARBA" id="ARBA00022840"/>
    </source>
</evidence>
<dbReference type="SMART" id="SM00382">
    <property type="entry name" value="AAA"/>
    <property type="match status" value="1"/>
</dbReference>
<accession>A0ABN6E3V9</accession>
<sequence length="456" mass="50681">MNSEDLMDHTVFRTILASMGEGIVFADHKDRIRFVNAAAEAIRNIRACNYVGRHLLKTHSPRAANRIEKLLEGLKSREIPFATRTIQVKGKSFENSYYPIRTGHGHYVGTLMVSRDITEKNRLREENLRLREQVQAGQEFAGMVGKSAAMQPVFQTIMAAAGLDSTVLITGENGTGKELVARALHRQSGRKKAPLVNINCAALPENLLEAELFGHEKGAFTGASQARPGKFEQASGGTLFLDEIGEMSLPAQTKLLRVLQEKKVERIGGAREIPVDVRIVAATNRDLRREMEAGRFRQDLFYRLNVIPVHLPPLRERREDILALAELFLAQFSAAMNKPLKRMTKEATQTLLRYPYPGNVRELKNALERSVALGQGDELTTADLPEEMTGSALSSQAAWPPLSQNAEGLAERMQAVEKQLVAEALSLSGGKKAEAAKILGISRKTLWEKLRKWEMP</sequence>
<dbReference type="InterPro" id="IPR058031">
    <property type="entry name" value="AAA_lid_NorR"/>
</dbReference>
<dbReference type="PROSITE" id="PS00676">
    <property type="entry name" value="SIGMA54_INTERACT_2"/>
    <property type="match status" value="1"/>
</dbReference>
<proteinExistence type="predicted"/>
<dbReference type="InterPro" id="IPR002197">
    <property type="entry name" value="HTH_Fis"/>
</dbReference>
<dbReference type="Gene3D" id="3.30.450.20">
    <property type="entry name" value="PAS domain"/>
    <property type="match status" value="1"/>
</dbReference>
<evidence type="ECO:0000256" key="4">
    <source>
        <dbReference type="ARBA" id="ARBA00023125"/>
    </source>
</evidence>
<dbReference type="Pfam" id="PF13596">
    <property type="entry name" value="PAS_10"/>
    <property type="match status" value="1"/>
</dbReference>
<dbReference type="Pfam" id="PF00158">
    <property type="entry name" value="Sigma54_activat"/>
    <property type="match status" value="1"/>
</dbReference>
<reference evidence="7 8" key="2">
    <citation type="journal article" date="2021" name="Int. J. Syst. Evol. Microbiol.">
        <title>Isolation and Polyphasic Characterization of Desulfuromonas versatilis sp. Nov., an Electrogenic Bacteria Capable of Versatile Metabolism Isolated from a Graphene Oxide-Reducing Enrichment Culture.</title>
        <authorList>
            <person name="Xie L."/>
            <person name="Yoshida N."/>
            <person name="Ishii S."/>
            <person name="Meng L."/>
        </authorList>
    </citation>
    <scope>NUCLEOTIDE SEQUENCE [LARGE SCALE GENOMIC DNA]</scope>
    <source>
        <strain evidence="7 8">NIT-T3</strain>
    </source>
</reference>
<dbReference type="InterPro" id="IPR002078">
    <property type="entry name" value="Sigma_54_int"/>
</dbReference>
<keyword evidence="2" id="KW-0067">ATP-binding</keyword>
<keyword evidence="3" id="KW-0805">Transcription regulation</keyword>
<dbReference type="InterPro" id="IPR009057">
    <property type="entry name" value="Homeodomain-like_sf"/>
</dbReference>
<organism evidence="7 8">
    <name type="scientific">Desulfuromonas versatilis</name>
    <dbReference type="NCBI Taxonomy" id="2802975"/>
    <lineage>
        <taxon>Bacteria</taxon>
        <taxon>Pseudomonadati</taxon>
        <taxon>Thermodesulfobacteriota</taxon>
        <taxon>Desulfuromonadia</taxon>
        <taxon>Desulfuromonadales</taxon>
        <taxon>Desulfuromonadaceae</taxon>
        <taxon>Desulfuromonas</taxon>
    </lineage>
</organism>
<dbReference type="Gene3D" id="1.10.10.60">
    <property type="entry name" value="Homeodomain-like"/>
    <property type="match status" value="1"/>
</dbReference>
<dbReference type="InterPro" id="IPR000014">
    <property type="entry name" value="PAS"/>
</dbReference>
<gene>
    <name evidence="7" type="ORF">DESUT3_40710</name>
</gene>
<dbReference type="InterPro" id="IPR025943">
    <property type="entry name" value="Sigma_54_int_dom_ATP-bd_2"/>
</dbReference>
<protein>
    <submittedName>
        <fullName evidence="7">Sigma-54-dependent Fis family transcriptional regulator</fullName>
    </submittedName>
</protein>
<evidence type="ECO:0000313" key="7">
    <source>
        <dbReference type="EMBL" id="BCR07002.1"/>
    </source>
</evidence>
<evidence type="ECO:0000259" key="6">
    <source>
        <dbReference type="PROSITE" id="PS50045"/>
    </source>
</evidence>
<name>A0ABN6E3V9_9BACT</name>
<dbReference type="InterPro" id="IPR035965">
    <property type="entry name" value="PAS-like_dom_sf"/>
</dbReference>
<dbReference type="PRINTS" id="PR01590">
    <property type="entry name" value="HTHFIS"/>
</dbReference>
<dbReference type="PANTHER" id="PTHR32071:SF117">
    <property type="entry name" value="PTS-DEPENDENT DIHYDROXYACETONE KINASE OPERON REGULATORY PROTEIN-RELATED"/>
    <property type="match status" value="1"/>
</dbReference>
<dbReference type="Proteomes" id="UP001319827">
    <property type="component" value="Chromosome"/>
</dbReference>
<dbReference type="InterPro" id="IPR025944">
    <property type="entry name" value="Sigma_54_int_dom_CS"/>
</dbReference>
<dbReference type="SUPFAM" id="SSF46689">
    <property type="entry name" value="Homeodomain-like"/>
    <property type="match status" value="1"/>
</dbReference>
<keyword evidence="5" id="KW-0804">Transcription</keyword>
<dbReference type="InterPro" id="IPR027417">
    <property type="entry name" value="P-loop_NTPase"/>
</dbReference>
<dbReference type="Gene3D" id="1.10.8.60">
    <property type="match status" value="1"/>
</dbReference>
<dbReference type="InterPro" id="IPR003593">
    <property type="entry name" value="AAA+_ATPase"/>
</dbReference>
<dbReference type="CDD" id="cd00009">
    <property type="entry name" value="AAA"/>
    <property type="match status" value="1"/>
</dbReference>
<dbReference type="EMBL" id="AP024355">
    <property type="protein sequence ID" value="BCR07002.1"/>
    <property type="molecule type" value="Genomic_DNA"/>
</dbReference>
<dbReference type="CDD" id="cd00130">
    <property type="entry name" value="PAS"/>
    <property type="match status" value="1"/>
</dbReference>
<evidence type="ECO:0000256" key="5">
    <source>
        <dbReference type="ARBA" id="ARBA00023163"/>
    </source>
</evidence>
<evidence type="ECO:0000256" key="1">
    <source>
        <dbReference type="ARBA" id="ARBA00022741"/>
    </source>
</evidence>
<dbReference type="Pfam" id="PF25601">
    <property type="entry name" value="AAA_lid_14"/>
    <property type="match status" value="1"/>
</dbReference>
<dbReference type="NCBIfam" id="TIGR00229">
    <property type="entry name" value="sensory_box"/>
    <property type="match status" value="1"/>
</dbReference>
<dbReference type="PROSITE" id="PS00688">
    <property type="entry name" value="SIGMA54_INTERACT_3"/>
    <property type="match status" value="1"/>
</dbReference>
<reference evidence="7 8" key="1">
    <citation type="journal article" date="2016" name="C (Basel)">
        <title>Selective Growth of and Electricity Production by Marine Exoelectrogenic Bacteria in Self-Aggregated Hydrogel of Microbially Reduced Graphene Oxide.</title>
        <authorList>
            <person name="Yoshida N."/>
            <person name="Goto Y."/>
            <person name="Miyata Y."/>
        </authorList>
    </citation>
    <scope>NUCLEOTIDE SEQUENCE [LARGE SCALE GENOMIC DNA]</scope>
    <source>
        <strain evidence="7 8">NIT-T3</strain>
    </source>
</reference>
<keyword evidence="4" id="KW-0238">DNA-binding</keyword>
<dbReference type="PROSITE" id="PS50045">
    <property type="entry name" value="SIGMA54_INTERACT_4"/>
    <property type="match status" value="1"/>
</dbReference>
<dbReference type="PANTHER" id="PTHR32071">
    <property type="entry name" value="TRANSCRIPTIONAL REGULATORY PROTEIN"/>
    <property type="match status" value="1"/>
</dbReference>
<evidence type="ECO:0000313" key="8">
    <source>
        <dbReference type="Proteomes" id="UP001319827"/>
    </source>
</evidence>